<evidence type="ECO:0000313" key="1">
    <source>
        <dbReference type="EMBL" id="PHM60537.1"/>
    </source>
</evidence>
<comment type="caution">
    <text evidence="1">The sequence shown here is derived from an EMBL/GenBank/DDBJ whole genome shotgun (WGS) entry which is preliminary data.</text>
</comment>
<dbReference type="Proteomes" id="UP000222366">
    <property type="component" value="Unassembled WGS sequence"/>
</dbReference>
<evidence type="ECO:0000313" key="2">
    <source>
        <dbReference type="Proteomes" id="UP000222366"/>
    </source>
</evidence>
<keyword evidence="2" id="KW-1185">Reference proteome</keyword>
<dbReference type="AlphaFoldDB" id="A0A2D0KBF1"/>
<accession>A0A2D0KBF1</accession>
<sequence length="62" mass="7286">MCNVIKIEDYKRRAKELLLHLPKEDGFTFIPNQFLEDLLKEDFSVDQFNEILGTFRPEVANG</sequence>
<protein>
    <submittedName>
        <fullName evidence="1">Uncharacterized protein</fullName>
    </submittedName>
</protein>
<dbReference type="RefSeq" id="WP_099126128.1">
    <property type="nucleotide sequence ID" value="NZ_CAWNRH010000142.1"/>
</dbReference>
<proteinExistence type="predicted"/>
<gene>
    <name evidence="1" type="ORF">Xsto_03904</name>
</gene>
<reference evidence="1 2" key="1">
    <citation type="journal article" date="2017" name="Nat. Microbiol.">
        <title>Natural product diversity associated with the nematode symbionts Photorhabdus and Xenorhabdus.</title>
        <authorList>
            <person name="Tobias N.J."/>
            <person name="Wolff H."/>
            <person name="Djahanschiri B."/>
            <person name="Grundmann F."/>
            <person name="Kronenwerth M."/>
            <person name="Shi Y.M."/>
            <person name="Simonyi S."/>
            <person name="Grun P."/>
            <person name="Shapiro-Ilan D."/>
            <person name="Pidot S.J."/>
            <person name="Stinear T.P."/>
            <person name="Ebersberger I."/>
            <person name="Bode H.B."/>
        </authorList>
    </citation>
    <scope>NUCLEOTIDE SEQUENCE [LARGE SCALE GENOMIC DNA]</scope>
    <source>
        <strain evidence="1 2">DSM 17904</strain>
    </source>
</reference>
<organism evidence="1 2">
    <name type="scientific">Xenorhabdus stockiae</name>
    <dbReference type="NCBI Taxonomy" id="351614"/>
    <lineage>
        <taxon>Bacteria</taxon>
        <taxon>Pseudomonadati</taxon>
        <taxon>Pseudomonadota</taxon>
        <taxon>Gammaproteobacteria</taxon>
        <taxon>Enterobacterales</taxon>
        <taxon>Morganellaceae</taxon>
        <taxon>Xenorhabdus</taxon>
    </lineage>
</organism>
<dbReference type="EMBL" id="NJAJ01000064">
    <property type="protein sequence ID" value="PHM60537.1"/>
    <property type="molecule type" value="Genomic_DNA"/>
</dbReference>
<name>A0A2D0KBF1_9GAMM</name>